<protein>
    <submittedName>
        <fullName evidence="1">Xanthine dehydrogenase</fullName>
    </submittedName>
</protein>
<accession>A0A5A7QXR8</accession>
<sequence length="104" mass="11572">MEAEQYLILGLVCFLGSGFLGWEGCTWGCGGCTWRYLQVKRLLTAAHECGGNLRPVSGQTKARILKMKLEKGIMELVQKIIRVEHGRSLLVGQLRVAKSSRSIH</sequence>
<keyword evidence="2" id="KW-1185">Reference proteome</keyword>
<organism evidence="1 2">
    <name type="scientific">Striga asiatica</name>
    <name type="common">Asiatic witchweed</name>
    <name type="synonym">Buchnera asiatica</name>
    <dbReference type="NCBI Taxonomy" id="4170"/>
    <lineage>
        <taxon>Eukaryota</taxon>
        <taxon>Viridiplantae</taxon>
        <taxon>Streptophyta</taxon>
        <taxon>Embryophyta</taxon>
        <taxon>Tracheophyta</taxon>
        <taxon>Spermatophyta</taxon>
        <taxon>Magnoliopsida</taxon>
        <taxon>eudicotyledons</taxon>
        <taxon>Gunneridae</taxon>
        <taxon>Pentapetalae</taxon>
        <taxon>asterids</taxon>
        <taxon>lamiids</taxon>
        <taxon>Lamiales</taxon>
        <taxon>Orobanchaceae</taxon>
        <taxon>Buchnereae</taxon>
        <taxon>Striga</taxon>
    </lineage>
</organism>
<dbReference type="EMBL" id="BKCP01008515">
    <property type="protein sequence ID" value="GER49217.1"/>
    <property type="molecule type" value="Genomic_DNA"/>
</dbReference>
<name>A0A5A7QXR8_STRAF</name>
<evidence type="ECO:0000313" key="1">
    <source>
        <dbReference type="EMBL" id="GER49217.1"/>
    </source>
</evidence>
<dbReference type="AlphaFoldDB" id="A0A5A7QXR8"/>
<evidence type="ECO:0000313" key="2">
    <source>
        <dbReference type="Proteomes" id="UP000325081"/>
    </source>
</evidence>
<gene>
    <name evidence="1" type="ORF">STAS_26447</name>
</gene>
<proteinExistence type="predicted"/>
<reference evidence="2" key="1">
    <citation type="journal article" date="2019" name="Curr. Biol.">
        <title>Genome Sequence of Striga asiatica Provides Insight into the Evolution of Plant Parasitism.</title>
        <authorList>
            <person name="Yoshida S."/>
            <person name="Kim S."/>
            <person name="Wafula E.K."/>
            <person name="Tanskanen J."/>
            <person name="Kim Y.M."/>
            <person name="Honaas L."/>
            <person name="Yang Z."/>
            <person name="Spallek T."/>
            <person name="Conn C.E."/>
            <person name="Ichihashi Y."/>
            <person name="Cheong K."/>
            <person name="Cui S."/>
            <person name="Der J.P."/>
            <person name="Gundlach H."/>
            <person name="Jiao Y."/>
            <person name="Hori C."/>
            <person name="Ishida J.K."/>
            <person name="Kasahara H."/>
            <person name="Kiba T."/>
            <person name="Kim M.S."/>
            <person name="Koo N."/>
            <person name="Laohavisit A."/>
            <person name="Lee Y.H."/>
            <person name="Lumba S."/>
            <person name="McCourt P."/>
            <person name="Mortimer J.C."/>
            <person name="Mutuku J.M."/>
            <person name="Nomura T."/>
            <person name="Sasaki-Sekimoto Y."/>
            <person name="Seto Y."/>
            <person name="Wang Y."/>
            <person name="Wakatake T."/>
            <person name="Sakakibara H."/>
            <person name="Demura T."/>
            <person name="Yamaguchi S."/>
            <person name="Yoneyama K."/>
            <person name="Manabe R.I."/>
            <person name="Nelson D.C."/>
            <person name="Schulman A.H."/>
            <person name="Timko M.P."/>
            <person name="dePamphilis C.W."/>
            <person name="Choi D."/>
            <person name="Shirasu K."/>
        </authorList>
    </citation>
    <scope>NUCLEOTIDE SEQUENCE [LARGE SCALE GENOMIC DNA]</scope>
    <source>
        <strain evidence="2">cv. UVA1</strain>
    </source>
</reference>
<comment type="caution">
    <text evidence="1">The sequence shown here is derived from an EMBL/GenBank/DDBJ whole genome shotgun (WGS) entry which is preliminary data.</text>
</comment>
<dbReference type="Proteomes" id="UP000325081">
    <property type="component" value="Unassembled WGS sequence"/>
</dbReference>